<reference evidence="2 3" key="1">
    <citation type="submission" date="2024-07" db="EMBL/GenBank/DDBJ databases">
        <title>Draft sequence of the Neodothiora populina.</title>
        <authorList>
            <person name="Drown D.D."/>
            <person name="Schuette U.S."/>
            <person name="Buechlein A.B."/>
            <person name="Rusch D.R."/>
            <person name="Winton L.W."/>
            <person name="Adams G.A."/>
        </authorList>
    </citation>
    <scope>NUCLEOTIDE SEQUENCE [LARGE SCALE GENOMIC DNA]</scope>
    <source>
        <strain evidence="2 3">CPC 39397</strain>
    </source>
</reference>
<protein>
    <recommendedName>
        <fullName evidence="1">YCII-related domain-containing protein</fullName>
    </recommendedName>
</protein>
<gene>
    <name evidence="2" type="ORF">AAFC00_007193</name>
</gene>
<dbReference type="InterPro" id="IPR051807">
    <property type="entry name" value="Sec-metab_biosynth-assoc"/>
</dbReference>
<accession>A0ABR3PHU7</accession>
<keyword evidence="3" id="KW-1185">Reference proteome</keyword>
<dbReference type="SUPFAM" id="SSF54909">
    <property type="entry name" value="Dimeric alpha+beta barrel"/>
    <property type="match status" value="1"/>
</dbReference>
<feature type="domain" description="YCII-related" evidence="1">
    <location>
        <begin position="7"/>
        <end position="101"/>
    </location>
</feature>
<dbReference type="GeneID" id="95980892"/>
<sequence length="108" mass="12137">MAQKHEWIVILPDNTDALEKRMSVRQSHLSNLTPDVESGLWLMGGATLDEPPKEGEGPKINGSIMLALAETKEEVLEKLKGDVYSQSGVWNWEKVQIYPFKAAFRKAL</sequence>
<organism evidence="2 3">
    <name type="scientific">Neodothiora populina</name>
    <dbReference type="NCBI Taxonomy" id="2781224"/>
    <lineage>
        <taxon>Eukaryota</taxon>
        <taxon>Fungi</taxon>
        <taxon>Dikarya</taxon>
        <taxon>Ascomycota</taxon>
        <taxon>Pezizomycotina</taxon>
        <taxon>Dothideomycetes</taxon>
        <taxon>Dothideomycetidae</taxon>
        <taxon>Dothideales</taxon>
        <taxon>Dothioraceae</taxon>
        <taxon>Neodothiora</taxon>
    </lineage>
</organism>
<dbReference type="InterPro" id="IPR011008">
    <property type="entry name" value="Dimeric_a/b-barrel"/>
</dbReference>
<name>A0ABR3PHU7_9PEZI</name>
<comment type="caution">
    <text evidence="2">The sequence shown here is derived from an EMBL/GenBank/DDBJ whole genome shotgun (WGS) entry which is preliminary data.</text>
</comment>
<proteinExistence type="predicted"/>
<dbReference type="PANTHER" id="PTHR33606:SF3">
    <property type="entry name" value="PROTEIN YCII"/>
    <property type="match status" value="1"/>
</dbReference>
<dbReference type="EMBL" id="JBFMKM010000006">
    <property type="protein sequence ID" value="KAL1305588.1"/>
    <property type="molecule type" value="Genomic_DNA"/>
</dbReference>
<evidence type="ECO:0000259" key="1">
    <source>
        <dbReference type="Pfam" id="PF03795"/>
    </source>
</evidence>
<dbReference type="Proteomes" id="UP001562354">
    <property type="component" value="Unassembled WGS sequence"/>
</dbReference>
<dbReference type="InterPro" id="IPR005545">
    <property type="entry name" value="YCII"/>
</dbReference>
<evidence type="ECO:0000313" key="3">
    <source>
        <dbReference type="Proteomes" id="UP001562354"/>
    </source>
</evidence>
<dbReference type="RefSeq" id="XP_069201861.1">
    <property type="nucleotide sequence ID" value="XM_069347257.1"/>
</dbReference>
<evidence type="ECO:0000313" key="2">
    <source>
        <dbReference type="EMBL" id="KAL1305588.1"/>
    </source>
</evidence>
<dbReference type="Pfam" id="PF03795">
    <property type="entry name" value="YCII"/>
    <property type="match status" value="1"/>
</dbReference>
<dbReference type="PANTHER" id="PTHR33606">
    <property type="entry name" value="PROTEIN YCII"/>
    <property type="match status" value="1"/>
</dbReference>
<dbReference type="Gene3D" id="3.30.70.1060">
    <property type="entry name" value="Dimeric alpha+beta barrel"/>
    <property type="match status" value="1"/>
</dbReference>